<dbReference type="EMBL" id="JACHFY010000005">
    <property type="protein sequence ID" value="MBB5253551.1"/>
    <property type="molecule type" value="Genomic_DNA"/>
</dbReference>
<proteinExistence type="predicted"/>
<dbReference type="KEGG" id="soh:D1869_09625"/>
<reference evidence="3 4" key="1">
    <citation type="submission" date="2019-10" db="EMBL/GenBank/DDBJ databases">
        <title>Genome Sequences from Six Type Strain Members of the Archaeal Family Sulfolobaceae: Acidianus ambivalens, Acidianus infernus, Metallosphaera prunae, Stygiolobus azoricus, Sulfolobus metallicus, and Sulfurisphaera ohwakuensis.</title>
        <authorList>
            <person name="Counts J.A."/>
            <person name="Kelly R.M."/>
        </authorList>
    </citation>
    <scope>NUCLEOTIDE SEQUENCE [LARGE SCALE GENOMIC DNA]</scope>
    <source>
        <strain evidence="3 4">TA-1</strain>
    </source>
</reference>
<dbReference type="Proteomes" id="UP000582213">
    <property type="component" value="Unassembled WGS sequence"/>
</dbReference>
<dbReference type="Pfam" id="PF05168">
    <property type="entry name" value="HEPN"/>
    <property type="match status" value="1"/>
</dbReference>
<evidence type="ECO:0000313" key="4">
    <source>
        <dbReference type="Proteomes" id="UP000427373"/>
    </source>
</evidence>
<evidence type="ECO:0000313" key="3">
    <source>
        <dbReference type="EMBL" id="QGR17427.1"/>
    </source>
</evidence>
<dbReference type="SMART" id="SM00748">
    <property type="entry name" value="HEPN"/>
    <property type="match status" value="1"/>
</dbReference>
<keyword evidence="4" id="KW-1185">Reference proteome</keyword>
<feature type="domain" description="HEPN" evidence="1">
    <location>
        <begin position="11"/>
        <end position="128"/>
    </location>
</feature>
<sequence>MNFDSLALSYILQAEERLNLAKIENERKKYNIVVRLCQEAVELSLKACLRLVNIEPPKFHDVGPILKNNAEKFPQWFREKIDIFASYSRSLRKERELSMYGDEETNTPPELLYSAYDAQLSIRIAEEVLEYAKKLYEEKKNQ</sequence>
<accession>A0A650CIS3</accession>
<dbReference type="GeneID" id="42801503"/>
<dbReference type="EMBL" id="CP045484">
    <property type="protein sequence ID" value="QGR17427.1"/>
    <property type="molecule type" value="Genomic_DNA"/>
</dbReference>
<dbReference type="Gene3D" id="1.20.120.330">
    <property type="entry name" value="Nucleotidyltransferases domain 2"/>
    <property type="match status" value="1"/>
</dbReference>
<name>A0A650CIS3_SULOH</name>
<dbReference type="OrthoDB" id="40849at2157"/>
<gene>
    <name evidence="3" type="ORF">D1869_09625</name>
    <name evidence="2" type="ORF">HNQ62_001320</name>
</gene>
<dbReference type="AlphaFoldDB" id="A0A650CIS3"/>
<evidence type="ECO:0000313" key="5">
    <source>
        <dbReference type="Proteomes" id="UP000582213"/>
    </source>
</evidence>
<dbReference type="RefSeq" id="WP_156014911.1">
    <property type="nucleotide sequence ID" value="NZ_CP045484.1"/>
</dbReference>
<dbReference type="SUPFAM" id="SSF81593">
    <property type="entry name" value="Nucleotidyltransferase substrate binding subunit/domain"/>
    <property type="match status" value="1"/>
</dbReference>
<organism evidence="3 4">
    <name type="scientific">Sulfurisphaera ohwakuensis</name>
    <dbReference type="NCBI Taxonomy" id="69656"/>
    <lineage>
        <taxon>Archaea</taxon>
        <taxon>Thermoproteota</taxon>
        <taxon>Thermoprotei</taxon>
        <taxon>Sulfolobales</taxon>
        <taxon>Sulfolobaceae</taxon>
        <taxon>Sulfurisphaera</taxon>
    </lineage>
</organism>
<reference evidence="2 5" key="2">
    <citation type="submission" date="2020-08" db="EMBL/GenBank/DDBJ databases">
        <title>Genomic Encyclopedia of Type Strains, Phase IV (KMG-IV): sequencing the most valuable type-strain genomes for metagenomic binning, comparative biology and taxonomic classification.</title>
        <authorList>
            <person name="Goeker M."/>
        </authorList>
    </citation>
    <scope>NUCLEOTIDE SEQUENCE [LARGE SCALE GENOMIC DNA]</scope>
    <source>
        <strain evidence="2 5">DSM 12421</strain>
    </source>
</reference>
<protein>
    <submittedName>
        <fullName evidence="3">HEPN domain-containing protein</fullName>
    </submittedName>
</protein>
<evidence type="ECO:0000259" key="1">
    <source>
        <dbReference type="PROSITE" id="PS50910"/>
    </source>
</evidence>
<evidence type="ECO:0000313" key="2">
    <source>
        <dbReference type="EMBL" id="MBB5253551.1"/>
    </source>
</evidence>
<dbReference type="InterPro" id="IPR007842">
    <property type="entry name" value="HEPN_dom"/>
</dbReference>
<dbReference type="PROSITE" id="PS50910">
    <property type="entry name" value="HEPN"/>
    <property type="match status" value="1"/>
</dbReference>
<dbReference type="Proteomes" id="UP000427373">
    <property type="component" value="Chromosome"/>
</dbReference>